<dbReference type="PANTHER" id="PTHR36701:SF1">
    <property type="entry name" value="EPOXYQUEUOSINE REDUCTASE QUEH"/>
    <property type="match status" value="1"/>
</dbReference>
<comment type="pathway">
    <text evidence="2 17">tRNA modification; tRNA-queuosine biosynthesis.</text>
</comment>
<sequence length="199" mass="22850">MTKRKILVLSCCAPCSCAAIKKLSDDGEDVTVLFYNPNIYPSAEYDKRRDEQQRVCEHFGLKFAELPYEPEVWDEAVKGLENEPERGRRCSACFYMRLKKAQEYAVKHKFDALTSVLGVSRYKDLQQVNNAARRAWINGVKPYLAINWRKGGLEELRRALVKELNLYSQTYCGCKYSLAASRAAQPEIKTGENKYEKMG</sequence>
<evidence type="ECO:0000256" key="10">
    <source>
        <dbReference type="ARBA" id="ARBA00023002"/>
    </source>
</evidence>
<keyword evidence="13 17" id="KW-1015">Disulfide bond</keyword>
<evidence type="ECO:0000256" key="11">
    <source>
        <dbReference type="ARBA" id="ARBA00023004"/>
    </source>
</evidence>
<dbReference type="GO" id="GO:0008616">
    <property type="term" value="P:tRNA queuosine(34) biosynthetic process"/>
    <property type="evidence" value="ECO:0007669"/>
    <property type="project" value="UniProtKB-UniRule"/>
</dbReference>
<evidence type="ECO:0000313" key="19">
    <source>
        <dbReference type="Proteomes" id="UP000725649"/>
    </source>
</evidence>
<accession>A0A928DPI7</accession>
<dbReference type="GO" id="GO:0046872">
    <property type="term" value="F:metal ion binding"/>
    <property type="evidence" value="ECO:0007669"/>
    <property type="project" value="UniProtKB-KW"/>
</dbReference>
<evidence type="ECO:0000256" key="16">
    <source>
        <dbReference type="ARBA" id="ARBA00047415"/>
    </source>
</evidence>
<proteinExistence type="inferred from homology"/>
<comment type="similarity">
    <text evidence="3 17">Belongs to the QueH family.</text>
</comment>
<dbReference type="InterPro" id="IPR014729">
    <property type="entry name" value="Rossmann-like_a/b/a_fold"/>
</dbReference>
<reference evidence="18" key="1">
    <citation type="submission" date="2019-04" db="EMBL/GenBank/DDBJ databases">
        <title>Evolution of Biomass-Degrading Anaerobic Consortia Revealed by Metagenomics.</title>
        <authorList>
            <person name="Peng X."/>
        </authorList>
    </citation>
    <scope>NUCLEOTIDE SEQUENCE</scope>
    <source>
        <strain evidence="18">SIG66</strain>
    </source>
</reference>
<dbReference type="InterPro" id="IPR003828">
    <property type="entry name" value="QueH"/>
</dbReference>
<keyword evidence="9 17" id="KW-0671">Queuosine biosynthesis</keyword>
<evidence type="ECO:0000256" key="3">
    <source>
        <dbReference type="ARBA" id="ARBA00008207"/>
    </source>
</evidence>
<evidence type="ECO:0000256" key="1">
    <source>
        <dbReference type="ARBA" id="ARBA00002268"/>
    </source>
</evidence>
<dbReference type="Gene3D" id="3.40.50.620">
    <property type="entry name" value="HUPs"/>
    <property type="match status" value="1"/>
</dbReference>
<feature type="binding site" evidence="17">
    <location>
        <position position="93"/>
    </location>
    <ligand>
        <name>[4Fe-4S] cluster</name>
        <dbReference type="ChEBI" id="CHEBI:49883"/>
    </ligand>
</feature>
<organism evidence="18 19">
    <name type="scientific">Candidatus Avelusimicrobium gallicola</name>
    <dbReference type="NCBI Taxonomy" id="2562704"/>
    <lineage>
        <taxon>Bacteria</taxon>
        <taxon>Pseudomonadati</taxon>
        <taxon>Elusimicrobiota</taxon>
        <taxon>Elusimicrobia</taxon>
        <taxon>Elusimicrobiales</taxon>
        <taxon>Elusimicrobiaceae</taxon>
        <taxon>Candidatus Avelusimicrobium</taxon>
    </lineage>
</organism>
<feature type="binding site" evidence="17">
    <location>
        <position position="12"/>
    </location>
    <ligand>
        <name>[4Fe-4S] cluster</name>
        <dbReference type="ChEBI" id="CHEBI:49883"/>
    </ligand>
</feature>
<gene>
    <name evidence="17" type="primary">queH</name>
    <name evidence="18" type="ORF">E7027_05780</name>
</gene>
<dbReference type="GO" id="GO:0052693">
    <property type="term" value="F:epoxyqueuosine reductase activity"/>
    <property type="evidence" value="ECO:0007669"/>
    <property type="project" value="UniProtKB-UniRule"/>
</dbReference>
<feature type="binding site" evidence="17">
    <location>
        <position position="90"/>
    </location>
    <ligand>
        <name>[4Fe-4S] cluster</name>
        <dbReference type="ChEBI" id="CHEBI:49883"/>
    </ligand>
</feature>
<dbReference type="Pfam" id="PF02677">
    <property type="entry name" value="QueH"/>
    <property type="match status" value="1"/>
</dbReference>
<keyword evidence="7 17" id="KW-0819">tRNA processing</keyword>
<evidence type="ECO:0000256" key="9">
    <source>
        <dbReference type="ARBA" id="ARBA00022785"/>
    </source>
</evidence>
<keyword evidence="14 17" id="KW-0676">Redox-active center</keyword>
<feature type="disulfide bond" description="Redox-active" evidence="17">
    <location>
        <begin position="172"/>
        <end position="174"/>
    </location>
</feature>
<evidence type="ECO:0000256" key="6">
    <source>
        <dbReference type="ARBA" id="ARBA00022485"/>
    </source>
</evidence>
<comment type="caution">
    <text evidence="18">The sequence shown here is derived from an EMBL/GenBank/DDBJ whole genome shotgun (WGS) entry which is preliminary data.</text>
</comment>
<evidence type="ECO:0000256" key="7">
    <source>
        <dbReference type="ARBA" id="ARBA00022694"/>
    </source>
</evidence>
<keyword evidence="10 17" id="KW-0560">Oxidoreductase</keyword>
<dbReference type="AlphaFoldDB" id="A0A928DPI7"/>
<dbReference type="HAMAP" id="MF_02089">
    <property type="entry name" value="QueH"/>
    <property type="match status" value="1"/>
</dbReference>
<comment type="catalytic activity">
    <reaction evidence="16 17">
        <text>epoxyqueuosine(34) in tRNA + AH2 = queuosine(34) in tRNA + A + H2O</text>
        <dbReference type="Rhea" id="RHEA:32159"/>
        <dbReference type="Rhea" id="RHEA-COMP:18571"/>
        <dbReference type="Rhea" id="RHEA-COMP:18582"/>
        <dbReference type="ChEBI" id="CHEBI:13193"/>
        <dbReference type="ChEBI" id="CHEBI:15377"/>
        <dbReference type="ChEBI" id="CHEBI:17499"/>
        <dbReference type="ChEBI" id="CHEBI:194431"/>
        <dbReference type="ChEBI" id="CHEBI:194443"/>
        <dbReference type="EC" id="1.17.99.6"/>
    </reaction>
</comment>
<keyword evidence="12 17" id="KW-0411">Iron-sulfur</keyword>
<evidence type="ECO:0000256" key="17">
    <source>
        <dbReference type="HAMAP-Rule" id="MF_02089"/>
    </source>
</evidence>
<comment type="function">
    <text evidence="1 17">Catalyzes the conversion of epoxyqueuosine (oQ) to queuosine (Q), which is a hypermodified base found in the wobble positions of tRNA(Asp), tRNA(Asn), tRNA(His) and tRNA(Tyr).</text>
</comment>
<evidence type="ECO:0000256" key="13">
    <source>
        <dbReference type="ARBA" id="ARBA00023157"/>
    </source>
</evidence>
<keyword evidence="11 17" id="KW-0408">Iron</keyword>
<dbReference type="SUPFAM" id="SSF52402">
    <property type="entry name" value="Adenine nucleotide alpha hydrolases-like"/>
    <property type="match status" value="1"/>
</dbReference>
<protein>
    <recommendedName>
        <fullName evidence="5 17">Epoxyqueuosine reductase QueH</fullName>
        <ecNumber evidence="4 17">1.17.99.6</ecNumber>
    </recommendedName>
    <alternativeName>
        <fullName evidence="15 17">Queuosine biosynthesis protein QueH</fullName>
    </alternativeName>
</protein>
<evidence type="ECO:0000256" key="15">
    <source>
        <dbReference type="ARBA" id="ARBA00031446"/>
    </source>
</evidence>
<evidence type="ECO:0000256" key="8">
    <source>
        <dbReference type="ARBA" id="ARBA00022723"/>
    </source>
</evidence>
<dbReference type="PANTHER" id="PTHR36701">
    <property type="entry name" value="EPOXYQUEUOSINE REDUCTASE QUEH"/>
    <property type="match status" value="1"/>
</dbReference>
<evidence type="ECO:0000256" key="4">
    <source>
        <dbReference type="ARBA" id="ARBA00012622"/>
    </source>
</evidence>
<name>A0A928DPI7_9BACT</name>
<keyword evidence="8 17" id="KW-0479">Metal-binding</keyword>
<evidence type="ECO:0000256" key="2">
    <source>
        <dbReference type="ARBA" id="ARBA00004691"/>
    </source>
</evidence>
<keyword evidence="6 17" id="KW-0004">4Fe-4S</keyword>
<dbReference type="EMBL" id="SUVG01000006">
    <property type="protein sequence ID" value="MBE6421613.1"/>
    <property type="molecule type" value="Genomic_DNA"/>
</dbReference>
<dbReference type="EC" id="1.17.99.6" evidence="4 17"/>
<evidence type="ECO:0000256" key="5">
    <source>
        <dbReference type="ARBA" id="ARBA00016895"/>
    </source>
</evidence>
<evidence type="ECO:0000256" key="14">
    <source>
        <dbReference type="ARBA" id="ARBA00023284"/>
    </source>
</evidence>
<dbReference type="Proteomes" id="UP000725649">
    <property type="component" value="Unassembled WGS sequence"/>
</dbReference>
<feature type="binding site" evidence="17">
    <location>
        <position position="11"/>
    </location>
    <ligand>
        <name>[4Fe-4S] cluster</name>
        <dbReference type="ChEBI" id="CHEBI:49883"/>
    </ligand>
</feature>
<evidence type="ECO:0000256" key="12">
    <source>
        <dbReference type="ARBA" id="ARBA00023014"/>
    </source>
</evidence>
<dbReference type="GO" id="GO:0051539">
    <property type="term" value="F:4 iron, 4 sulfur cluster binding"/>
    <property type="evidence" value="ECO:0007669"/>
    <property type="project" value="UniProtKB-UniRule"/>
</dbReference>
<evidence type="ECO:0000313" key="18">
    <source>
        <dbReference type="EMBL" id="MBE6421613.1"/>
    </source>
</evidence>